<evidence type="ECO:0000256" key="1">
    <source>
        <dbReference type="ARBA" id="ARBA00001947"/>
    </source>
</evidence>
<gene>
    <name evidence="5" type="ORF">K458DRAFT_390581</name>
</gene>
<accession>A0A6G1IXJ3</accession>
<dbReference type="GO" id="GO:0046872">
    <property type="term" value="F:metal ion binding"/>
    <property type="evidence" value="ECO:0007669"/>
    <property type="project" value="UniProtKB-KW"/>
</dbReference>
<comment type="cofactor">
    <cofactor evidence="1">
        <name>Zn(2+)</name>
        <dbReference type="ChEBI" id="CHEBI:29105"/>
    </cofactor>
</comment>
<protein>
    <recommendedName>
        <fullName evidence="7">Heterokaryon incompatibility domain-containing protein</fullName>
    </recommendedName>
</protein>
<evidence type="ECO:0000313" key="6">
    <source>
        <dbReference type="Proteomes" id="UP000799291"/>
    </source>
</evidence>
<keyword evidence="6" id="KW-1185">Reference proteome</keyword>
<dbReference type="OrthoDB" id="5416609at2759"/>
<evidence type="ECO:0000256" key="4">
    <source>
        <dbReference type="ARBA" id="ARBA00022833"/>
    </source>
</evidence>
<keyword evidence="3" id="KW-0378">Hydrolase</keyword>
<dbReference type="InterPro" id="IPR006650">
    <property type="entry name" value="A/AMP_deam_AS"/>
</dbReference>
<dbReference type="Proteomes" id="UP000799291">
    <property type="component" value="Unassembled WGS sequence"/>
</dbReference>
<evidence type="ECO:0000313" key="5">
    <source>
        <dbReference type="EMBL" id="KAF2682660.1"/>
    </source>
</evidence>
<dbReference type="AlphaFoldDB" id="A0A6G1IXJ3"/>
<name>A0A6G1IXJ3_9PLEO</name>
<evidence type="ECO:0008006" key="7">
    <source>
        <dbReference type="Google" id="ProtNLM"/>
    </source>
</evidence>
<dbReference type="InterPro" id="IPR052895">
    <property type="entry name" value="HetReg/Transcr_Mod"/>
</dbReference>
<reference evidence="5" key="1">
    <citation type="journal article" date="2020" name="Stud. Mycol.">
        <title>101 Dothideomycetes genomes: a test case for predicting lifestyles and emergence of pathogens.</title>
        <authorList>
            <person name="Haridas S."/>
            <person name="Albert R."/>
            <person name="Binder M."/>
            <person name="Bloem J."/>
            <person name="Labutti K."/>
            <person name="Salamov A."/>
            <person name="Andreopoulos B."/>
            <person name="Baker S."/>
            <person name="Barry K."/>
            <person name="Bills G."/>
            <person name="Bluhm B."/>
            <person name="Cannon C."/>
            <person name="Castanera R."/>
            <person name="Culley D."/>
            <person name="Daum C."/>
            <person name="Ezra D."/>
            <person name="Gonzalez J."/>
            <person name="Henrissat B."/>
            <person name="Kuo A."/>
            <person name="Liang C."/>
            <person name="Lipzen A."/>
            <person name="Lutzoni F."/>
            <person name="Magnuson J."/>
            <person name="Mondo S."/>
            <person name="Nolan M."/>
            <person name="Ohm R."/>
            <person name="Pangilinan J."/>
            <person name="Park H.-J."/>
            <person name="Ramirez L."/>
            <person name="Alfaro M."/>
            <person name="Sun H."/>
            <person name="Tritt A."/>
            <person name="Yoshinaga Y."/>
            <person name="Zwiers L.-H."/>
            <person name="Turgeon B."/>
            <person name="Goodwin S."/>
            <person name="Spatafora J."/>
            <person name="Crous P."/>
            <person name="Grigoriev I."/>
        </authorList>
    </citation>
    <scope>NUCLEOTIDE SEQUENCE</scope>
    <source>
        <strain evidence="5">CBS 122367</strain>
    </source>
</reference>
<keyword evidence="4" id="KW-0862">Zinc</keyword>
<organism evidence="5 6">
    <name type="scientific">Lentithecium fluviatile CBS 122367</name>
    <dbReference type="NCBI Taxonomy" id="1168545"/>
    <lineage>
        <taxon>Eukaryota</taxon>
        <taxon>Fungi</taxon>
        <taxon>Dikarya</taxon>
        <taxon>Ascomycota</taxon>
        <taxon>Pezizomycotina</taxon>
        <taxon>Dothideomycetes</taxon>
        <taxon>Pleosporomycetidae</taxon>
        <taxon>Pleosporales</taxon>
        <taxon>Massarineae</taxon>
        <taxon>Lentitheciaceae</taxon>
        <taxon>Lentithecium</taxon>
    </lineage>
</organism>
<proteinExistence type="predicted"/>
<evidence type="ECO:0000256" key="3">
    <source>
        <dbReference type="ARBA" id="ARBA00022801"/>
    </source>
</evidence>
<dbReference type="GO" id="GO:0009168">
    <property type="term" value="P:purine ribonucleoside monophosphate biosynthetic process"/>
    <property type="evidence" value="ECO:0007669"/>
    <property type="project" value="InterPro"/>
</dbReference>
<dbReference type="PROSITE" id="PS00485">
    <property type="entry name" value="A_DEAMINASE"/>
    <property type="match status" value="1"/>
</dbReference>
<dbReference type="EMBL" id="MU005586">
    <property type="protein sequence ID" value="KAF2682660.1"/>
    <property type="molecule type" value="Genomic_DNA"/>
</dbReference>
<dbReference type="PANTHER" id="PTHR24148:SF73">
    <property type="entry name" value="HET DOMAIN PROTEIN (AFU_ORTHOLOGUE AFUA_8G01020)"/>
    <property type="match status" value="1"/>
</dbReference>
<keyword evidence="2" id="KW-0479">Metal-binding</keyword>
<sequence length="118" mass="13040">MSPFYYEPLKSSRAIRLLKFLPGPKPICQMVTVEVEKAPLYTALSYTWGCKDLVRAITVNGSTADECDLAFDVMKQWKARLDALKEQCGGSDELAVASISSDDPNVFGPTGSREERAF</sequence>
<dbReference type="PANTHER" id="PTHR24148">
    <property type="entry name" value="ANKYRIN REPEAT DOMAIN-CONTAINING PROTEIN 39 HOMOLOG-RELATED"/>
    <property type="match status" value="1"/>
</dbReference>
<evidence type="ECO:0000256" key="2">
    <source>
        <dbReference type="ARBA" id="ARBA00022723"/>
    </source>
</evidence>
<dbReference type="GO" id="GO:0019239">
    <property type="term" value="F:deaminase activity"/>
    <property type="evidence" value="ECO:0007669"/>
    <property type="project" value="InterPro"/>
</dbReference>